<organism evidence="1 2">
    <name type="scientific">Purpureocillium lilacinum</name>
    <name type="common">Paecilomyces lilacinus</name>
    <dbReference type="NCBI Taxonomy" id="33203"/>
    <lineage>
        <taxon>Eukaryota</taxon>
        <taxon>Fungi</taxon>
        <taxon>Dikarya</taxon>
        <taxon>Ascomycota</taxon>
        <taxon>Pezizomycotina</taxon>
        <taxon>Sordariomycetes</taxon>
        <taxon>Hypocreomycetidae</taxon>
        <taxon>Hypocreales</taxon>
        <taxon>Ophiocordycipitaceae</taxon>
        <taxon>Purpureocillium</taxon>
    </lineage>
</organism>
<name>A0ACC4DM78_PURLI</name>
<accession>A0ACC4DM78</accession>
<gene>
    <name evidence="1" type="ORF">ACCO45_008053</name>
</gene>
<sequence length="177" mass="18378">MSSGRGWGPDGAPPPPQRGERGMGPTVVGAALGWAAGGRVGCFDKAGSPAPSDLGWKELESWALFSMGAVAAPSDGCSLQQAVWEGGFGTRAAARRTTGSSPPVIGSFQSLSKGRPLTSQSRRVAPSNDRDEPSDLPCLDAAMQLWLAGGKFLDKLKESSGNHGLQESQYSRPILPV</sequence>
<evidence type="ECO:0000313" key="1">
    <source>
        <dbReference type="EMBL" id="KAL3957475.1"/>
    </source>
</evidence>
<dbReference type="Proteomes" id="UP001638806">
    <property type="component" value="Unassembled WGS sequence"/>
</dbReference>
<keyword evidence="2" id="KW-1185">Reference proteome</keyword>
<dbReference type="EMBL" id="JBGNUJ010000007">
    <property type="protein sequence ID" value="KAL3957475.1"/>
    <property type="molecule type" value="Genomic_DNA"/>
</dbReference>
<protein>
    <submittedName>
        <fullName evidence="1">Uncharacterized protein</fullName>
    </submittedName>
</protein>
<reference evidence="1" key="1">
    <citation type="submission" date="2024-12" db="EMBL/GenBank/DDBJ databases">
        <title>Comparative genomics and development of molecular markers within Purpureocillium lilacinum and among Purpureocillium species.</title>
        <authorList>
            <person name="Yeh Z.-Y."/>
            <person name="Ni N.-T."/>
            <person name="Lo P.-H."/>
            <person name="Mushyakhwo K."/>
            <person name="Lin C.-F."/>
            <person name="Nai Y.-S."/>
        </authorList>
    </citation>
    <scope>NUCLEOTIDE SEQUENCE</scope>
    <source>
        <strain evidence="1">NCHU-NPUST-175</strain>
    </source>
</reference>
<proteinExistence type="predicted"/>
<comment type="caution">
    <text evidence="1">The sequence shown here is derived from an EMBL/GenBank/DDBJ whole genome shotgun (WGS) entry which is preliminary data.</text>
</comment>
<evidence type="ECO:0000313" key="2">
    <source>
        <dbReference type="Proteomes" id="UP001638806"/>
    </source>
</evidence>